<dbReference type="EMBL" id="CAJNOU010000357">
    <property type="protein sequence ID" value="CAF0971118.1"/>
    <property type="molecule type" value="Genomic_DNA"/>
</dbReference>
<evidence type="ECO:0000313" key="1">
    <source>
        <dbReference type="EMBL" id="CAF0971118.1"/>
    </source>
</evidence>
<proteinExistence type="predicted"/>
<evidence type="ECO:0000313" key="2">
    <source>
        <dbReference type="Proteomes" id="UP000663889"/>
    </source>
</evidence>
<dbReference type="AlphaFoldDB" id="A0A814ELI6"/>
<reference evidence="1" key="1">
    <citation type="submission" date="2021-02" db="EMBL/GenBank/DDBJ databases">
        <authorList>
            <person name="Nowell W R."/>
        </authorList>
    </citation>
    <scope>NUCLEOTIDE SEQUENCE</scope>
</reference>
<sequence>MFDVILNRFCSCILPQIHYNIQSLLVEPSSIECILLTCDYLKLHKLTLNAIKPDMFIKYLACMKFVDIEIQLILVFITHLSIVTIEYDNTISQMNLNKNGYTHLFSVCQRLTHLNINGKYLHLNPWRQAHALPLTMCSSSIIIELNINVHTIDDCLRLLDGRSNQMKTLIVTVDSIEAPSLHIDNQDNLSNLTTFSFILRSPTEKYDTLIVPLLRRMLNMKKLSLYLNVENRSKFIDGGADLCNNIRFS</sequence>
<accession>A0A814ELI6</accession>
<gene>
    <name evidence="1" type="ORF">SEV965_LOCUS9251</name>
</gene>
<dbReference type="Proteomes" id="UP000663889">
    <property type="component" value="Unassembled WGS sequence"/>
</dbReference>
<name>A0A814ELI6_9BILA</name>
<protein>
    <submittedName>
        <fullName evidence="1">Uncharacterized protein</fullName>
    </submittedName>
</protein>
<comment type="caution">
    <text evidence="1">The sequence shown here is derived from an EMBL/GenBank/DDBJ whole genome shotgun (WGS) entry which is preliminary data.</text>
</comment>
<organism evidence="1 2">
    <name type="scientific">Rotaria sordida</name>
    <dbReference type="NCBI Taxonomy" id="392033"/>
    <lineage>
        <taxon>Eukaryota</taxon>
        <taxon>Metazoa</taxon>
        <taxon>Spiralia</taxon>
        <taxon>Gnathifera</taxon>
        <taxon>Rotifera</taxon>
        <taxon>Eurotatoria</taxon>
        <taxon>Bdelloidea</taxon>
        <taxon>Philodinida</taxon>
        <taxon>Philodinidae</taxon>
        <taxon>Rotaria</taxon>
    </lineage>
</organism>